<proteinExistence type="predicted"/>
<protein>
    <submittedName>
        <fullName evidence="2">Uncharacterized protein</fullName>
    </submittedName>
</protein>
<dbReference type="EMBL" id="LRDC01000001">
    <property type="protein sequence ID" value="KVX03297.1"/>
    <property type="molecule type" value="Genomic_DNA"/>
</dbReference>
<gene>
    <name evidence="2" type="ORF">AWJ07_01620</name>
</gene>
<organism evidence="2">
    <name type="scientific">Shewanella frigidimarina</name>
    <dbReference type="NCBI Taxonomy" id="56812"/>
    <lineage>
        <taxon>Bacteria</taxon>
        <taxon>Pseudomonadati</taxon>
        <taxon>Pseudomonadota</taxon>
        <taxon>Gammaproteobacteria</taxon>
        <taxon>Alteromonadales</taxon>
        <taxon>Shewanellaceae</taxon>
        <taxon>Shewanella</taxon>
    </lineage>
</organism>
<accession>A0A106C302</accession>
<feature type="region of interest" description="Disordered" evidence="1">
    <location>
        <begin position="55"/>
        <end position="120"/>
    </location>
</feature>
<reference evidence="2 3" key="1">
    <citation type="submission" date="2016-01" db="EMBL/GenBank/DDBJ databases">
        <title>Draft genome of the antarctic isolate Shewanella frigidimarina Ag06-30.</title>
        <authorList>
            <person name="Parmeciano Di Noto G."/>
            <person name="Vazquez S."/>
            <person name="Mac Cormack W."/>
            <person name="Iriarte A."/>
            <person name="Quiroga C."/>
        </authorList>
    </citation>
    <scope>NUCLEOTIDE SEQUENCE [LARGE SCALE GENOMIC DNA]</scope>
    <source>
        <strain evidence="2 3">Ag06-30</strain>
    </source>
</reference>
<dbReference type="Proteomes" id="UP000055702">
    <property type="component" value="Unassembled WGS sequence"/>
</dbReference>
<sequence>MTTLTKEEVIGQLQMALEKQSGQAVSIEQAGSWYKIDGGKSVRFSELESMHAELTASSVKKAPTASKAVIKPAAKATAKTAPNKQPSKKTQSNSGGLTPKQLWRKKLESTAGNQTLPRGF</sequence>
<feature type="compositionally biased region" description="Low complexity" evidence="1">
    <location>
        <begin position="67"/>
        <end position="84"/>
    </location>
</feature>
<dbReference type="RefSeq" id="WP_059743866.1">
    <property type="nucleotide sequence ID" value="NZ_LRDC01000001.1"/>
</dbReference>
<comment type="caution">
    <text evidence="2">The sequence shown here is derived from an EMBL/GenBank/DDBJ whole genome shotgun (WGS) entry which is preliminary data.</text>
</comment>
<evidence type="ECO:0000313" key="2">
    <source>
        <dbReference type="EMBL" id="KVX03297.1"/>
    </source>
</evidence>
<name>A0A106C302_SHEFR</name>
<evidence type="ECO:0000256" key="1">
    <source>
        <dbReference type="SAM" id="MobiDB-lite"/>
    </source>
</evidence>
<feature type="compositionally biased region" description="Polar residues" evidence="1">
    <location>
        <begin position="110"/>
        <end position="120"/>
    </location>
</feature>
<evidence type="ECO:0000313" key="3">
    <source>
        <dbReference type="Proteomes" id="UP000055702"/>
    </source>
</evidence>
<dbReference type="AlphaFoldDB" id="A0A106C302"/>